<organism evidence="7 8">
    <name type="scientific">Symbiobacterium thermophilum (strain DSM 24528 / JCM 14929 / IAM 14863 / T)</name>
    <dbReference type="NCBI Taxonomy" id="292459"/>
    <lineage>
        <taxon>Bacteria</taxon>
        <taxon>Bacillati</taxon>
        <taxon>Bacillota</taxon>
        <taxon>Clostridia</taxon>
        <taxon>Eubacteriales</taxon>
        <taxon>Symbiobacteriaceae</taxon>
        <taxon>Symbiobacterium</taxon>
    </lineage>
</organism>
<keyword evidence="8" id="KW-1185">Reference proteome</keyword>
<dbReference type="Pfam" id="PF12399">
    <property type="entry name" value="BCA_ABC_TP_C"/>
    <property type="match status" value="1"/>
</dbReference>
<accession>Q67R83</accession>
<evidence type="ECO:0000259" key="6">
    <source>
        <dbReference type="PROSITE" id="PS50893"/>
    </source>
</evidence>
<evidence type="ECO:0000256" key="4">
    <source>
        <dbReference type="ARBA" id="ARBA00022840"/>
    </source>
</evidence>
<dbReference type="PANTHER" id="PTHR43820:SF6">
    <property type="entry name" value="ABC TRANSPORTER ATP-BINDING PROTEIN"/>
    <property type="match status" value="1"/>
</dbReference>
<dbReference type="OrthoDB" id="9779136at2"/>
<gene>
    <name evidence="7" type="ordered locus">STH825</name>
</gene>
<keyword evidence="3" id="KW-0547">Nucleotide-binding</keyword>
<evidence type="ECO:0000313" key="8">
    <source>
        <dbReference type="Proteomes" id="UP000000417"/>
    </source>
</evidence>
<dbReference type="AlphaFoldDB" id="Q67R83"/>
<name>Q67R83_SYMTH</name>
<evidence type="ECO:0000256" key="5">
    <source>
        <dbReference type="ARBA" id="ARBA00022970"/>
    </source>
</evidence>
<dbReference type="InterPro" id="IPR017871">
    <property type="entry name" value="ABC_transporter-like_CS"/>
</dbReference>
<dbReference type="InterPro" id="IPR003593">
    <property type="entry name" value="AAA+_ATPase"/>
</dbReference>
<dbReference type="GO" id="GO:0016887">
    <property type="term" value="F:ATP hydrolysis activity"/>
    <property type="evidence" value="ECO:0007669"/>
    <property type="project" value="InterPro"/>
</dbReference>
<dbReference type="SMART" id="SM00382">
    <property type="entry name" value="AAA"/>
    <property type="match status" value="1"/>
</dbReference>
<feature type="domain" description="ABC transporter" evidence="6">
    <location>
        <begin position="3"/>
        <end position="234"/>
    </location>
</feature>
<dbReference type="CDD" id="cd03224">
    <property type="entry name" value="ABC_TM1139_LivF_branched"/>
    <property type="match status" value="1"/>
</dbReference>
<evidence type="ECO:0000256" key="2">
    <source>
        <dbReference type="ARBA" id="ARBA00022448"/>
    </source>
</evidence>
<dbReference type="InterPro" id="IPR003439">
    <property type="entry name" value="ABC_transporter-like_ATP-bd"/>
</dbReference>
<dbReference type="GO" id="GO:0005524">
    <property type="term" value="F:ATP binding"/>
    <property type="evidence" value="ECO:0007669"/>
    <property type="project" value="UniProtKB-KW"/>
</dbReference>
<dbReference type="GO" id="GO:0015658">
    <property type="term" value="F:branched-chain amino acid transmembrane transporter activity"/>
    <property type="evidence" value="ECO:0007669"/>
    <property type="project" value="InterPro"/>
</dbReference>
<dbReference type="InterPro" id="IPR032823">
    <property type="entry name" value="BCA_ABC_TP_C"/>
</dbReference>
<dbReference type="KEGG" id="sth:STH825"/>
<dbReference type="STRING" id="292459.STH825"/>
<dbReference type="InterPro" id="IPR052156">
    <property type="entry name" value="BCAA_Transport_ATP-bd_LivF"/>
</dbReference>
<sequence>MILQVEDLYVAYGNIEALHGVSLEVNQGEIVTLIGANGAGKSTTLRAISGLNRAKSGTIRFQGRDITRTPAHEIVAMGIGHVPEGRRVFADLTVRENLELGAYLVHPSQFRKNLAEVYERFPRLKEREHQRASTLSGGEQQMLALGRALMLQPKLLLLDEPSMGLAPRLVQEIFEIIAELNRRGATILLVEQNAAMALSIAHRAYVLETGRVVLSGPASELRTHPAVREAYLGGAAHGG</sequence>
<dbReference type="GO" id="GO:0015807">
    <property type="term" value="P:L-amino acid transport"/>
    <property type="evidence" value="ECO:0007669"/>
    <property type="project" value="TreeGrafter"/>
</dbReference>
<proteinExistence type="inferred from homology"/>
<comment type="similarity">
    <text evidence="1">Belongs to the ABC transporter superfamily.</text>
</comment>
<dbReference type="InterPro" id="IPR030660">
    <property type="entry name" value="ABC_branched_ATPase_LivF/BraG"/>
</dbReference>
<evidence type="ECO:0000256" key="1">
    <source>
        <dbReference type="ARBA" id="ARBA00005417"/>
    </source>
</evidence>
<protein>
    <submittedName>
        <fullName evidence="7">Branched chain amino acid ABC transporter ATP-binding protein</fullName>
    </submittedName>
</protein>
<dbReference type="eggNOG" id="COG0410">
    <property type="taxonomic scope" value="Bacteria"/>
</dbReference>
<evidence type="ECO:0000313" key="7">
    <source>
        <dbReference type="EMBL" id="BAD39810.1"/>
    </source>
</evidence>
<dbReference type="Pfam" id="PF00005">
    <property type="entry name" value="ABC_tran"/>
    <property type="match status" value="1"/>
</dbReference>
<dbReference type="Gene3D" id="3.40.50.300">
    <property type="entry name" value="P-loop containing nucleotide triphosphate hydrolases"/>
    <property type="match status" value="1"/>
</dbReference>
<dbReference type="InterPro" id="IPR027417">
    <property type="entry name" value="P-loop_NTPase"/>
</dbReference>
<keyword evidence="4 7" id="KW-0067">ATP-binding</keyword>
<dbReference type="HOGENOM" id="CLU_000604_1_2_9"/>
<dbReference type="EMBL" id="AP006840">
    <property type="protein sequence ID" value="BAD39810.1"/>
    <property type="molecule type" value="Genomic_DNA"/>
</dbReference>
<dbReference type="PANTHER" id="PTHR43820">
    <property type="entry name" value="HIGH-AFFINITY BRANCHED-CHAIN AMINO ACID TRANSPORT ATP-BINDING PROTEIN LIVF"/>
    <property type="match status" value="1"/>
</dbReference>
<keyword evidence="5" id="KW-0029">Amino-acid transport</keyword>
<dbReference type="Proteomes" id="UP000000417">
    <property type="component" value="Chromosome"/>
</dbReference>
<evidence type="ECO:0000256" key="3">
    <source>
        <dbReference type="ARBA" id="ARBA00022741"/>
    </source>
</evidence>
<dbReference type="PROSITE" id="PS50893">
    <property type="entry name" value="ABC_TRANSPORTER_2"/>
    <property type="match status" value="1"/>
</dbReference>
<dbReference type="PROSITE" id="PS00211">
    <property type="entry name" value="ABC_TRANSPORTER_1"/>
    <property type="match status" value="1"/>
</dbReference>
<dbReference type="SUPFAM" id="SSF52540">
    <property type="entry name" value="P-loop containing nucleoside triphosphate hydrolases"/>
    <property type="match status" value="1"/>
</dbReference>
<reference evidence="7 8" key="1">
    <citation type="journal article" date="2004" name="Nucleic Acids Res.">
        <title>Genome sequence of Symbiobacterium thermophilum, an uncultivable bacterium that depends on microbial commensalism.</title>
        <authorList>
            <person name="Ueda K."/>
            <person name="Yamashita A."/>
            <person name="Ishikawa J."/>
            <person name="Shimada M."/>
            <person name="Watsuji T."/>
            <person name="Morimura K."/>
            <person name="Ikeda H."/>
            <person name="Hattori M."/>
            <person name="Beppu T."/>
        </authorList>
    </citation>
    <scope>NUCLEOTIDE SEQUENCE [LARGE SCALE GENOMIC DNA]</scope>
    <source>
        <strain evidence="8">T / IAM 14863</strain>
    </source>
</reference>
<dbReference type="RefSeq" id="WP_011194958.1">
    <property type="nucleotide sequence ID" value="NC_006177.1"/>
</dbReference>
<keyword evidence="2" id="KW-0813">Transport</keyword>
<dbReference type="PIRSF" id="PIRSF039137">
    <property type="entry name" value="ABC_branched_ATPase"/>
    <property type="match status" value="1"/>
</dbReference>